<reference evidence="2 9" key="1">
    <citation type="journal article" date="2018" name="PLoS Genet.">
        <title>Population sequencing reveals clonal diversity and ancestral inbreeding in the grapevine cultivar Chardonnay.</title>
        <authorList>
            <person name="Roach M.J."/>
            <person name="Johnson D.L."/>
            <person name="Bohlmann J."/>
            <person name="van Vuuren H.J."/>
            <person name="Jones S.J."/>
            <person name="Pretorius I.S."/>
            <person name="Schmidt S.A."/>
            <person name="Borneman A.R."/>
        </authorList>
    </citation>
    <scope>NUCLEOTIDE SEQUENCE [LARGE SCALE GENOMIC DNA]</scope>
    <source>
        <strain evidence="9">cv. Chardonnay</strain>
        <strain evidence="2">I10V1</strain>
        <tissue evidence="2">Leaf</tissue>
    </source>
</reference>
<name>A0A438CT86_VITVI</name>
<evidence type="ECO:0000313" key="8">
    <source>
        <dbReference type="EMBL" id="RVX20601.1"/>
    </source>
</evidence>
<proteinExistence type="predicted"/>
<evidence type="ECO:0000313" key="1">
    <source>
        <dbReference type="EMBL" id="RVW25557.1"/>
    </source>
</evidence>
<dbReference type="Proteomes" id="UP000288805">
    <property type="component" value="Unassembled WGS sequence"/>
</dbReference>
<protein>
    <submittedName>
        <fullName evidence="2">Uncharacterized protein</fullName>
    </submittedName>
</protein>
<dbReference type="EMBL" id="QGNW01000079">
    <property type="protein sequence ID" value="RVX00854.1"/>
    <property type="molecule type" value="Genomic_DNA"/>
</dbReference>
<dbReference type="EMBL" id="QGNW01001499">
    <property type="protein sequence ID" value="RVW38964.1"/>
    <property type="molecule type" value="Genomic_DNA"/>
</dbReference>
<comment type="caution">
    <text evidence="2">The sequence shown here is derived from an EMBL/GenBank/DDBJ whole genome shotgun (WGS) entry which is preliminary data.</text>
</comment>
<evidence type="ECO:0000313" key="4">
    <source>
        <dbReference type="EMBL" id="RVW56358.1"/>
    </source>
</evidence>
<evidence type="ECO:0000313" key="3">
    <source>
        <dbReference type="EMBL" id="RVW38964.1"/>
    </source>
</evidence>
<dbReference type="EMBL" id="QGNW01000570">
    <property type="protein sequence ID" value="RVW67698.1"/>
    <property type="molecule type" value="Genomic_DNA"/>
</dbReference>
<dbReference type="EMBL" id="QGNW01001079">
    <property type="protein sequence ID" value="RVW56358.1"/>
    <property type="molecule type" value="Genomic_DNA"/>
</dbReference>
<evidence type="ECO:0000313" key="7">
    <source>
        <dbReference type="EMBL" id="RVX08732.1"/>
    </source>
</evidence>
<accession>A0A438CT86</accession>
<evidence type="ECO:0000313" key="2">
    <source>
        <dbReference type="EMBL" id="RVW26412.1"/>
    </source>
</evidence>
<dbReference type="AlphaFoldDB" id="A0A438CT86"/>
<dbReference type="EMBL" id="QGNW01000006">
    <property type="protein sequence ID" value="RVX20601.1"/>
    <property type="molecule type" value="Genomic_DNA"/>
</dbReference>
<dbReference type="EMBL" id="QGNW01002010">
    <property type="protein sequence ID" value="RVW26412.1"/>
    <property type="molecule type" value="Genomic_DNA"/>
</dbReference>
<evidence type="ECO:0000313" key="5">
    <source>
        <dbReference type="EMBL" id="RVW67698.1"/>
    </source>
</evidence>
<evidence type="ECO:0000313" key="6">
    <source>
        <dbReference type="EMBL" id="RVX00854.1"/>
    </source>
</evidence>
<sequence length="48" mass="5252">MVSFLTNEGQTDLYGSQLAARQCYQIAREAVANQEDASPPEPSIAHDQ</sequence>
<organism evidence="2 9">
    <name type="scientific">Vitis vinifera</name>
    <name type="common">Grape</name>
    <dbReference type="NCBI Taxonomy" id="29760"/>
    <lineage>
        <taxon>Eukaryota</taxon>
        <taxon>Viridiplantae</taxon>
        <taxon>Streptophyta</taxon>
        <taxon>Embryophyta</taxon>
        <taxon>Tracheophyta</taxon>
        <taxon>Spermatophyta</taxon>
        <taxon>Magnoliopsida</taxon>
        <taxon>eudicotyledons</taxon>
        <taxon>Gunneridae</taxon>
        <taxon>Pentapetalae</taxon>
        <taxon>rosids</taxon>
        <taxon>Vitales</taxon>
        <taxon>Vitaceae</taxon>
        <taxon>Viteae</taxon>
        <taxon>Vitis</taxon>
    </lineage>
</organism>
<gene>
    <name evidence="8" type="ORF">CK203_002921</name>
    <name evidence="7" type="ORF">CK203_010846</name>
    <name evidence="6" type="ORF">CK203_026452</name>
    <name evidence="5" type="ORF">CK203_063385</name>
    <name evidence="3" type="ORF">CK203_073637</name>
    <name evidence="2" type="ORF">CK203_086115</name>
    <name evidence="1" type="ORF">CK203_111036</name>
    <name evidence="4" type="ORF">CK203_114755</name>
</gene>
<evidence type="ECO:0000313" key="9">
    <source>
        <dbReference type="Proteomes" id="UP000288805"/>
    </source>
</evidence>
<dbReference type="EMBL" id="QGNW01002080">
    <property type="protein sequence ID" value="RVW25557.1"/>
    <property type="molecule type" value="Genomic_DNA"/>
</dbReference>
<dbReference type="EMBL" id="QGNW01000040">
    <property type="protein sequence ID" value="RVX08732.1"/>
    <property type="molecule type" value="Genomic_DNA"/>
</dbReference>